<evidence type="ECO:0000256" key="1">
    <source>
        <dbReference type="SAM" id="MobiDB-lite"/>
    </source>
</evidence>
<name>A0AAW1V1S3_9CUCU</name>
<protein>
    <submittedName>
        <fullName evidence="2">Uncharacterized protein</fullName>
    </submittedName>
</protein>
<gene>
    <name evidence="2" type="ORF">WA026_018379</name>
</gene>
<dbReference type="AlphaFoldDB" id="A0AAW1V1S3"/>
<comment type="caution">
    <text evidence="2">The sequence shown here is derived from an EMBL/GenBank/DDBJ whole genome shotgun (WGS) entry which is preliminary data.</text>
</comment>
<organism evidence="2 3">
    <name type="scientific">Henosepilachna vigintioctopunctata</name>
    <dbReference type="NCBI Taxonomy" id="420089"/>
    <lineage>
        <taxon>Eukaryota</taxon>
        <taxon>Metazoa</taxon>
        <taxon>Ecdysozoa</taxon>
        <taxon>Arthropoda</taxon>
        <taxon>Hexapoda</taxon>
        <taxon>Insecta</taxon>
        <taxon>Pterygota</taxon>
        <taxon>Neoptera</taxon>
        <taxon>Endopterygota</taxon>
        <taxon>Coleoptera</taxon>
        <taxon>Polyphaga</taxon>
        <taxon>Cucujiformia</taxon>
        <taxon>Coccinelloidea</taxon>
        <taxon>Coccinellidae</taxon>
        <taxon>Epilachninae</taxon>
        <taxon>Epilachnini</taxon>
        <taxon>Henosepilachna</taxon>
    </lineage>
</organism>
<dbReference type="EMBL" id="JARQZJ010000102">
    <property type="protein sequence ID" value="KAK9886728.1"/>
    <property type="molecule type" value="Genomic_DNA"/>
</dbReference>
<evidence type="ECO:0000313" key="2">
    <source>
        <dbReference type="EMBL" id="KAK9886728.1"/>
    </source>
</evidence>
<sequence>MENTHSDSKVTSSVLGVGAGPSREYCDRGTDPVSQAGQEDRATDELTTQTRTMETNKDMNSDIDGNSPVGEGTERKNNVFEEEYVDLDISSIFDQGFEDKDIYGRYDSIFVARLPDEERAQYEEGRKRKRARASTPELGESSEGLNLDSVTKVEKQLQKKVEELQQFCDDHKNVHQPVKKLAFEISRLEKQIRKEMKILNVEGETYNINNISGLREKIKK</sequence>
<reference evidence="2 3" key="1">
    <citation type="submission" date="2023-03" db="EMBL/GenBank/DDBJ databases">
        <title>Genome insight into feeding habits of ladybird beetles.</title>
        <authorList>
            <person name="Li H.-S."/>
            <person name="Huang Y.-H."/>
            <person name="Pang H."/>
        </authorList>
    </citation>
    <scope>NUCLEOTIDE SEQUENCE [LARGE SCALE GENOMIC DNA]</scope>
    <source>
        <strain evidence="2">SYSU_2023b</strain>
        <tissue evidence="2">Whole body</tissue>
    </source>
</reference>
<feature type="region of interest" description="Disordered" evidence="1">
    <location>
        <begin position="1"/>
        <end position="77"/>
    </location>
</feature>
<dbReference type="Proteomes" id="UP001431783">
    <property type="component" value="Unassembled WGS sequence"/>
</dbReference>
<accession>A0AAW1V1S3</accession>
<feature type="region of interest" description="Disordered" evidence="1">
    <location>
        <begin position="120"/>
        <end position="145"/>
    </location>
</feature>
<keyword evidence="3" id="KW-1185">Reference proteome</keyword>
<proteinExistence type="predicted"/>
<evidence type="ECO:0000313" key="3">
    <source>
        <dbReference type="Proteomes" id="UP001431783"/>
    </source>
</evidence>